<feature type="transmembrane region" description="Helical" evidence="1">
    <location>
        <begin position="6"/>
        <end position="26"/>
    </location>
</feature>
<keyword evidence="4" id="KW-1185">Reference proteome</keyword>
<keyword evidence="1" id="KW-1133">Transmembrane helix</keyword>
<keyword evidence="1" id="KW-0812">Transmembrane</keyword>
<dbReference type="AlphaFoldDB" id="A0A1M6HWC8"/>
<evidence type="ECO:0000313" key="3">
    <source>
        <dbReference type="EMBL" id="SHJ26463.1"/>
    </source>
</evidence>
<evidence type="ECO:0000256" key="1">
    <source>
        <dbReference type="SAM" id="Phobius"/>
    </source>
</evidence>
<dbReference type="EMBL" id="FQZP01000036">
    <property type="protein sequence ID" value="SHJ26463.1"/>
    <property type="molecule type" value="Genomic_DNA"/>
</dbReference>
<dbReference type="Proteomes" id="UP000324781">
    <property type="component" value="Unassembled WGS sequence"/>
</dbReference>
<proteinExistence type="predicted"/>
<accession>A0A1M6HWC8</accession>
<keyword evidence="1" id="KW-0472">Membrane</keyword>
<dbReference type="InterPro" id="IPR058620">
    <property type="entry name" value="YtrI_C"/>
</dbReference>
<feature type="domain" description="Sporulation membrane protein YtrI C-terminal" evidence="2">
    <location>
        <begin position="77"/>
        <end position="141"/>
    </location>
</feature>
<protein>
    <recommendedName>
        <fullName evidence="2">Sporulation membrane protein YtrI C-terminal domain-containing protein</fullName>
    </recommendedName>
</protein>
<evidence type="ECO:0000313" key="4">
    <source>
        <dbReference type="Proteomes" id="UP000324781"/>
    </source>
</evidence>
<dbReference type="Pfam" id="PF26347">
    <property type="entry name" value="YtrI_sporulation"/>
    <property type="match status" value="1"/>
</dbReference>
<name>A0A1M6HWC8_9FIRM</name>
<reference evidence="3 4" key="1">
    <citation type="submission" date="2016-11" db="EMBL/GenBank/DDBJ databases">
        <authorList>
            <person name="Varghese N."/>
            <person name="Submissions S."/>
        </authorList>
    </citation>
    <scope>NUCLEOTIDE SEQUENCE [LARGE SCALE GENOMIC DNA]</scope>
    <source>
        <strain evidence="3 4">DSM 19027</strain>
    </source>
</reference>
<evidence type="ECO:0000259" key="2">
    <source>
        <dbReference type="Pfam" id="PF26347"/>
    </source>
</evidence>
<organism evidence="3 4">
    <name type="scientific">Thermoclostridium caenicola</name>
    <dbReference type="NCBI Taxonomy" id="659425"/>
    <lineage>
        <taxon>Bacteria</taxon>
        <taxon>Bacillati</taxon>
        <taxon>Bacillota</taxon>
        <taxon>Clostridia</taxon>
        <taxon>Eubacteriales</taxon>
        <taxon>Oscillospiraceae</taxon>
        <taxon>Thermoclostridium</taxon>
    </lineage>
</organism>
<gene>
    <name evidence="3" type="ORF">SAMN05444373_10364</name>
</gene>
<sequence>MLFGFYAGVVTGVLLGLTIMTTLVSYRLENFHRMNAYLESVIAEKNAQLEQLEKSLNKGKYILKSVDVVFICEDEEVDLLVFETELKKKYHALLGKEVKTLDAEMIAEVADKRIFRLDNGQYQLFVRKLILAENLKLWIEVRPLE</sequence>